<feature type="domain" description="Phosphotyrosine protein phosphatase I" evidence="6">
    <location>
        <begin position="4"/>
        <end position="160"/>
    </location>
</feature>
<dbReference type="Proteomes" id="UP000540568">
    <property type="component" value="Unassembled WGS sequence"/>
</dbReference>
<dbReference type="EC" id="3.1.3.48" evidence="2"/>
<evidence type="ECO:0000259" key="6">
    <source>
        <dbReference type="SMART" id="SM00226"/>
    </source>
</evidence>
<keyword evidence="4" id="KW-0904">Protein phosphatase</keyword>
<dbReference type="GO" id="GO:0004725">
    <property type="term" value="F:protein tyrosine phosphatase activity"/>
    <property type="evidence" value="ECO:0007669"/>
    <property type="project" value="UniProtKB-EC"/>
</dbReference>
<dbReference type="Gene3D" id="3.40.50.2300">
    <property type="match status" value="1"/>
</dbReference>
<dbReference type="PANTHER" id="PTHR11717:SF7">
    <property type="entry name" value="LOW MOLECULAR WEIGHT PHOSPHOTYROSINE PROTEIN PHOSPHATASE"/>
    <property type="match status" value="1"/>
</dbReference>
<feature type="active site" description="Proton donor" evidence="5">
    <location>
        <position position="134"/>
    </location>
</feature>
<dbReference type="InterPro" id="IPR017867">
    <property type="entry name" value="Tyr_phospatase_low_mol_wt"/>
</dbReference>
<protein>
    <recommendedName>
        <fullName evidence="2">protein-tyrosine-phosphatase</fullName>
        <ecNumber evidence="2">3.1.3.48</ecNumber>
    </recommendedName>
</protein>
<dbReference type="InterPro" id="IPR023485">
    <property type="entry name" value="Ptyr_pPase"/>
</dbReference>
<comment type="caution">
    <text evidence="7">The sequence shown here is derived from an EMBL/GenBank/DDBJ whole genome shotgun (WGS) entry which is preliminary data.</text>
</comment>
<gene>
    <name evidence="7" type="ORF">FHX71_004818</name>
</gene>
<keyword evidence="3 7" id="KW-0378">Hydrolase</keyword>
<proteinExistence type="inferred from homology"/>
<evidence type="ECO:0000256" key="5">
    <source>
        <dbReference type="PIRSR" id="PIRSR617867-1"/>
    </source>
</evidence>
<evidence type="ECO:0000256" key="3">
    <source>
        <dbReference type="ARBA" id="ARBA00022801"/>
    </source>
</evidence>
<dbReference type="SMART" id="SM00226">
    <property type="entry name" value="LMWPc"/>
    <property type="match status" value="1"/>
</dbReference>
<evidence type="ECO:0000256" key="2">
    <source>
        <dbReference type="ARBA" id="ARBA00013064"/>
    </source>
</evidence>
<reference evidence="7 8" key="1">
    <citation type="submission" date="2020-07" db="EMBL/GenBank/DDBJ databases">
        <title>Sequencing the genomes of 1000 actinobacteria strains.</title>
        <authorList>
            <person name="Klenk H.-P."/>
        </authorList>
    </citation>
    <scope>NUCLEOTIDE SEQUENCE [LARGE SCALE GENOMIC DNA]</scope>
    <source>
        <strain evidence="7 8">DSM 44121</strain>
    </source>
</reference>
<evidence type="ECO:0000313" key="8">
    <source>
        <dbReference type="Proteomes" id="UP000540568"/>
    </source>
</evidence>
<evidence type="ECO:0000256" key="1">
    <source>
        <dbReference type="ARBA" id="ARBA00011063"/>
    </source>
</evidence>
<keyword evidence="8" id="KW-1185">Reference proteome</keyword>
<dbReference type="InterPro" id="IPR050438">
    <property type="entry name" value="LMW_PTPase"/>
</dbReference>
<dbReference type="PANTHER" id="PTHR11717">
    <property type="entry name" value="LOW MOLECULAR WEIGHT PROTEIN TYROSINE PHOSPHATASE"/>
    <property type="match status" value="1"/>
</dbReference>
<dbReference type="SUPFAM" id="SSF52788">
    <property type="entry name" value="Phosphotyrosine protein phosphatases I"/>
    <property type="match status" value="1"/>
</dbReference>
<dbReference type="CDD" id="cd16343">
    <property type="entry name" value="LMWPTP"/>
    <property type="match status" value="1"/>
</dbReference>
<dbReference type="EMBL" id="JACGWV010000002">
    <property type="protein sequence ID" value="MBA8810842.1"/>
    <property type="molecule type" value="Genomic_DNA"/>
</dbReference>
<dbReference type="Pfam" id="PF01451">
    <property type="entry name" value="LMWPc"/>
    <property type="match status" value="1"/>
</dbReference>
<dbReference type="PRINTS" id="PR00719">
    <property type="entry name" value="LMWPTPASE"/>
</dbReference>
<feature type="active site" description="Nucleophile" evidence="5">
    <location>
        <position position="10"/>
    </location>
</feature>
<accession>A0A7W3JDH4</accession>
<name>A0A7W3JDH4_9MICO</name>
<feature type="active site" evidence="5">
    <location>
        <position position="16"/>
    </location>
</feature>
<evidence type="ECO:0000256" key="4">
    <source>
        <dbReference type="ARBA" id="ARBA00022912"/>
    </source>
</evidence>
<dbReference type="InterPro" id="IPR036196">
    <property type="entry name" value="Ptyr_pPase_sf"/>
</dbReference>
<organism evidence="7 8">
    <name type="scientific">Promicromonospora sukumoe</name>
    <dbReference type="NCBI Taxonomy" id="88382"/>
    <lineage>
        <taxon>Bacteria</taxon>
        <taxon>Bacillati</taxon>
        <taxon>Actinomycetota</taxon>
        <taxon>Actinomycetes</taxon>
        <taxon>Micrococcales</taxon>
        <taxon>Promicromonosporaceae</taxon>
        <taxon>Promicromonospora</taxon>
    </lineage>
</organism>
<comment type="similarity">
    <text evidence="1">Belongs to the low molecular weight phosphotyrosine protein phosphatase family.</text>
</comment>
<dbReference type="AlphaFoldDB" id="A0A7W3JDH4"/>
<evidence type="ECO:0000313" key="7">
    <source>
        <dbReference type="EMBL" id="MBA8810842.1"/>
    </source>
</evidence>
<sequence>MTAYRVMTVCTGNICRSPMAEIVLRDRFEAAGLGDAVEIDSTGVSDEEHGNPVDRRARAVLAEHGYPVGDGHRARQVTRDDVGSRDLVLAMTARHAQALRNLAGRGQADPAIRMYRSFDPATEGASEQQLDIADPWYGGPEDFEECLAEIEAAADGVVDFVRAELGVSSGT</sequence>